<evidence type="ECO:0000256" key="1">
    <source>
        <dbReference type="ARBA" id="ARBA00008887"/>
    </source>
</evidence>
<accession>A0A448X985</accession>
<comment type="caution">
    <text evidence="3">The sequence shown here is derived from an EMBL/GenBank/DDBJ whole genome shotgun (WGS) entry which is preliminary data.</text>
</comment>
<name>A0A448X985_9PLAT</name>
<dbReference type="GO" id="GO:0051959">
    <property type="term" value="F:dynein light intermediate chain binding"/>
    <property type="evidence" value="ECO:0007669"/>
    <property type="project" value="InterPro"/>
</dbReference>
<dbReference type="PANTHER" id="PTHR46532">
    <property type="entry name" value="MALE FERTILITY FACTOR KL5"/>
    <property type="match status" value="1"/>
</dbReference>
<dbReference type="Gene3D" id="1.20.920.30">
    <property type="match status" value="1"/>
</dbReference>
<protein>
    <recommendedName>
        <fullName evidence="2">Dynein heavy chain 3 AAA+ lid domain-containing protein</fullName>
    </recommendedName>
</protein>
<dbReference type="AlphaFoldDB" id="A0A448X985"/>
<reference evidence="3" key="1">
    <citation type="submission" date="2018-11" db="EMBL/GenBank/DDBJ databases">
        <authorList>
            <consortium name="Pathogen Informatics"/>
        </authorList>
    </citation>
    <scope>NUCLEOTIDE SEQUENCE</scope>
</reference>
<organism evidence="3 4">
    <name type="scientific">Protopolystoma xenopodis</name>
    <dbReference type="NCBI Taxonomy" id="117903"/>
    <lineage>
        <taxon>Eukaryota</taxon>
        <taxon>Metazoa</taxon>
        <taxon>Spiralia</taxon>
        <taxon>Lophotrochozoa</taxon>
        <taxon>Platyhelminthes</taxon>
        <taxon>Monogenea</taxon>
        <taxon>Polyopisthocotylea</taxon>
        <taxon>Polystomatidea</taxon>
        <taxon>Polystomatidae</taxon>
        <taxon>Protopolystoma</taxon>
    </lineage>
</organism>
<dbReference type="GO" id="GO:0005858">
    <property type="term" value="C:axonemal dynein complex"/>
    <property type="evidence" value="ECO:0007669"/>
    <property type="project" value="TreeGrafter"/>
</dbReference>
<dbReference type="InterPro" id="IPR026983">
    <property type="entry name" value="DHC"/>
</dbReference>
<dbReference type="InterPro" id="IPR041589">
    <property type="entry name" value="DNAH3_AAA_lid_1"/>
</dbReference>
<dbReference type="InterPro" id="IPR027417">
    <property type="entry name" value="P-loop_NTPase"/>
</dbReference>
<dbReference type="EMBL" id="CAAALY010121837">
    <property type="protein sequence ID" value="VEL31392.1"/>
    <property type="molecule type" value="Genomic_DNA"/>
</dbReference>
<dbReference type="Gene3D" id="3.40.50.300">
    <property type="entry name" value="P-loop containing nucleotide triphosphate hydrolases"/>
    <property type="match status" value="1"/>
</dbReference>
<evidence type="ECO:0000259" key="2">
    <source>
        <dbReference type="Pfam" id="PF17857"/>
    </source>
</evidence>
<sequence length="119" mass="13434">MINPGGGRNDIPARLKRHFCVFNCTLPSNQSVDHIFGGIALGHFCAERGFSTDLIQVVEHLVAATRLVWQAVKARMLPTPAKFHYIFNLRDLSRIWQGMLSANKEVENALVLRLLYNLC</sequence>
<dbReference type="GO" id="GO:0045505">
    <property type="term" value="F:dynein intermediate chain binding"/>
    <property type="evidence" value="ECO:0007669"/>
    <property type="project" value="InterPro"/>
</dbReference>
<evidence type="ECO:0000313" key="4">
    <source>
        <dbReference type="Proteomes" id="UP000784294"/>
    </source>
</evidence>
<comment type="similarity">
    <text evidence="1">Belongs to the dynein heavy chain family.</text>
</comment>
<dbReference type="OrthoDB" id="5593012at2759"/>
<feature type="domain" description="Dynein heavy chain 3 AAA+ lid" evidence="2">
    <location>
        <begin position="61"/>
        <end position="107"/>
    </location>
</feature>
<keyword evidence="4" id="KW-1185">Reference proteome</keyword>
<dbReference type="PANTHER" id="PTHR46532:SF4">
    <property type="entry name" value="AAA+ ATPASE DOMAIN-CONTAINING PROTEIN"/>
    <property type="match status" value="1"/>
</dbReference>
<gene>
    <name evidence="3" type="ORF">PXEA_LOCUS24832</name>
</gene>
<dbReference type="GO" id="GO:0007018">
    <property type="term" value="P:microtubule-based movement"/>
    <property type="evidence" value="ECO:0007669"/>
    <property type="project" value="InterPro"/>
</dbReference>
<dbReference type="Pfam" id="PF17857">
    <property type="entry name" value="AAA_lid_1"/>
    <property type="match status" value="1"/>
</dbReference>
<proteinExistence type="inferred from homology"/>
<evidence type="ECO:0000313" key="3">
    <source>
        <dbReference type="EMBL" id="VEL31392.1"/>
    </source>
</evidence>
<dbReference type="Proteomes" id="UP000784294">
    <property type="component" value="Unassembled WGS sequence"/>
</dbReference>